<evidence type="ECO:0008006" key="5">
    <source>
        <dbReference type="Google" id="ProtNLM"/>
    </source>
</evidence>
<evidence type="ECO:0000256" key="2">
    <source>
        <dbReference type="SAM" id="Phobius"/>
    </source>
</evidence>
<evidence type="ECO:0000313" key="3">
    <source>
        <dbReference type="EMBL" id="GLI26846.1"/>
    </source>
</evidence>
<dbReference type="CDD" id="cd11614">
    <property type="entry name" value="SAF_CpaB_FlgA_like"/>
    <property type="match status" value="1"/>
</dbReference>
<gene>
    <name evidence="3" type="ORF">ARHIZOSPH14_10880</name>
</gene>
<sequence length="264" mass="28130">MRIRIIGAVIAVLLAAIGGYLLWMYVQSADQRAAEGAEFAQVYVVIEEIPSGTPGELISDYIEVDELPQIAIQPDIVTSLDDLAGLVTNAELLPGEQLLEARFSTPAELAAQGDVALPEGFQEVTLPVEVARAVGGAVRPGATVGVVITVDKDIRAGSSEGSGSTETSTPDEDVAGTTSKFTFHKMLVTRVQAGTLVTTNAEEEVTTSDVLMITFAANTSQIEQLVWAAELQDYNDSSGIWLTLEPEDADEDGSREVTRDNIFE</sequence>
<dbReference type="RefSeq" id="WP_281882864.1">
    <property type="nucleotide sequence ID" value="NZ_BSDP01000001.1"/>
</dbReference>
<reference evidence="3" key="1">
    <citation type="submission" date="2022-12" db="EMBL/GenBank/DDBJ databases">
        <title>Reference genome sequencing for broad-spectrum identification of bacterial and archaeal isolates by mass spectrometry.</title>
        <authorList>
            <person name="Sekiguchi Y."/>
            <person name="Tourlousse D.M."/>
        </authorList>
    </citation>
    <scope>NUCLEOTIDE SEQUENCE</scope>
    <source>
        <strain evidence="3">14</strain>
    </source>
</reference>
<keyword evidence="4" id="KW-1185">Reference proteome</keyword>
<feature type="compositionally biased region" description="Low complexity" evidence="1">
    <location>
        <begin position="157"/>
        <end position="168"/>
    </location>
</feature>
<feature type="transmembrane region" description="Helical" evidence="2">
    <location>
        <begin position="5"/>
        <end position="26"/>
    </location>
</feature>
<comment type="caution">
    <text evidence="3">The sequence shown here is derived from an EMBL/GenBank/DDBJ whole genome shotgun (WGS) entry which is preliminary data.</text>
</comment>
<dbReference type="Proteomes" id="UP001144396">
    <property type="component" value="Unassembled WGS sequence"/>
</dbReference>
<keyword evidence="2" id="KW-1133">Transmembrane helix</keyword>
<evidence type="ECO:0000256" key="1">
    <source>
        <dbReference type="SAM" id="MobiDB-lite"/>
    </source>
</evidence>
<dbReference type="EMBL" id="BSDP01000001">
    <property type="protein sequence ID" value="GLI26846.1"/>
    <property type="molecule type" value="Genomic_DNA"/>
</dbReference>
<keyword evidence="2" id="KW-0812">Transmembrane</keyword>
<keyword evidence="2" id="KW-0472">Membrane</keyword>
<dbReference type="AlphaFoldDB" id="A0A9W6CQ79"/>
<organism evidence="3 4">
    <name type="scientific">Agromyces rhizosphaerae</name>
    <dbReference type="NCBI Taxonomy" id="88374"/>
    <lineage>
        <taxon>Bacteria</taxon>
        <taxon>Bacillati</taxon>
        <taxon>Actinomycetota</taxon>
        <taxon>Actinomycetes</taxon>
        <taxon>Micrococcales</taxon>
        <taxon>Microbacteriaceae</taxon>
        <taxon>Agromyces</taxon>
    </lineage>
</organism>
<feature type="region of interest" description="Disordered" evidence="1">
    <location>
        <begin position="156"/>
        <end position="176"/>
    </location>
</feature>
<name>A0A9W6CQ79_9MICO</name>
<protein>
    <recommendedName>
        <fullName evidence="5">Flp pilus assembly protein CpaB</fullName>
    </recommendedName>
</protein>
<accession>A0A9W6CQ79</accession>
<proteinExistence type="predicted"/>
<evidence type="ECO:0000313" key="4">
    <source>
        <dbReference type="Proteomes" id="UP001144396"/>
    </source>
</evidence>